<dbReference type="InterPro" id="IPR002871">
    <property type="entry name" value="NIF_FeS_clus_asmbl_NifU_N"/>
</dbReference>
<gene>
    <name evidence="3" type="ordered locus">Marky_1900</name>
</gene>
<dbReference type="KEGG" id="mhd:Marky_1900"/>
<evidence type="ECO:0000313" key="3">
    <source>
        <dbReference type="EMBL" id="AEB12631.1"/>
    </source>
</evidence>
<evidence type="ECO:0000259" key="2">
    <source>
        <dbReference type="Pfam" id="PF01592"/>
    </source>
</evidence>
<name>F2NKH1_MARHT</name>
<dbReference type="GO" id="GO:0016226">
    <property type="term" value="P:iron-sulfur cluster assembly"/>
    <property type="evidence" value="ECO:0007669"/>
    <property type="project" value="InterPro"/>
</dbReference>
<dbReference type="GO" id="GO:0051536">
    <property type="term" value="F:iron-sulfur cluster binding"/>
    <property type="evidence" value="ECO:0007669"/>
    <property type="project" value="InterPro"/>
</dbReference>
<keyword evidence="4" id="KW-1185">Reference proteome</keyword>
<dbReference type="FunFam" id="3.90.1010.10:FF:000002">
    <property type="entry name" value="Iron-sulfur cluster assembly scaffold protein NifU"/>
    <property type="match status" value="1"/>
</dbReference>
<dbReference type="STRING" id="869210.Marky_1900"/>
<dbReference type="eggNOG" id="COG0822">
    <property type="taxonomic scope" value="Bacteria"/>
</dbReference>
<evidence type="ECO:0000313" key="4">
    <source>
        <dbReference type="Proteomes" id="UP000007030"/>
    </source>
</evidence>
<feature type="domain" description="NIF system FeS cluster assembly NifU N-terminal" evidence="2">
    <location>
        <begin position="8"/>
        <end position="123"/>
    </location>
</feature>
<dbReference type="OrthoDB" id="9804157at2"/>
<dbReference type="Proteomes" id="UP000007030">
    <property type="component" value="Chromosome"/>
</dbReference>
<accession>F2NKH1</accession>
<dbReference type="SUPFAM" id="SSF82649">
    <property type="entry name" value="SufE/NifU"/>
    <property type="match status" value="1"/>
</dbReference>
<dbReference type="CDD" id="cd06664">
    <property type="entry name" value="IscU_like"/>
    <property type="match status" value="1"/>
</dbReference>
<comment type="similarity">
    <text evidence="1">Belongs to the NifU family.</text>
</comment>
<dbReference type="NCBIfam" id="TIGR01994">
    <property type="entry name" value="SUF_scaf_2"/>
    <property type="match status" value="1"/>
</dbReference>
<dbReference type="EMBL" id="CP002630">
    <property type="protein sequence ID" value="AEB12631.1"/>
    <property type="molecule type" value="Genomic_DNA"/>
</dbReference>
<proteinExistence type="inferred from homology"/>
<dbReference type="RefSeq" id="WP_013704677.1">
    <property type="nucleotide sequence ID" value="NC_015387.1"/>
</dbReference>
<dbReference type="AlphaFoldDB" id="F2NKH1"/>
<sequence>MSLLDELYKEIILTHYKNPKNYGPLPDATLTLSGHNPSCGDQLELHLKLEDGRITNVTFSGQGCAISQASASMMTELIKGKPLAEALELSRKFKAMVVEGAPPAPELGDLKALSGVSKLHARVKCATLAWTTLEEAARQLEK</sequence>
<dbReference type="Gene3D" id="3.90.1010.10">
    <property type="match status" value="1"/>
</dbReference>
<dbReference type="PANTHER" id="PTHR10093">
    <property type="entry name" value="IRON-SULFUR CLUSTER ASSEMBLY ENZYME NIFU HOMOLOG"/>
    <property type="match status" value="1"/>
</dbReference>
<dbReference type="GO" id="GO:0005506">
    <property type="term" value="F:iron ion binding"/>
    <property type="evidence" value="ECO:0007669"/>
    <property type="project" value="InterPro"/>
</dbReference>
<dbReference type="Pfam" id="PF01592">
    <property type="entry name" value="NifU_N"/>
    <property type="match status" value="1"/>
</dbReference>
<protein>
    <submittedName>
        <fullName evidence="3">SUF system FeS assembly protein, NifU family</fullName>
    </submittedName>
</protein>
<organism evidence="3 4">
    <name type="scientific">Marinithermus hydrothermalis (strain DSM 14884 / JCM 11576 / T1)</name>
    <dbReference type="NCBI Taxonomy" id="869210"/>
    <lineage>
        <taxon>Bacteria</taxon>
        <taxon>Thermotogati</taxon>
        <taxon>Deinococcota</taxon>
        <taxon>Deinococci</taxon>
        <taxon>Thermales</taxon>
        <taxon>Thermaceae</taxon>
        <taxon>Marinithermus</taxon>
    </lineage>
</organism>
<reference evidence="3 4" key="1">
    <citation type="journal article" date="2012" name="Stand. Genomic Sci.">
        <title>Complete genome sequence of the aerobic, heterotroph Marinithermus hydrothermalis type strain (T1(T)) from a deep-sea hydrothermal vent chimney.</title>
        <authorList>
            <person name="Copeland A."/>
            <person name="Gu W."/>
            <person name="Yasawong M."/>
            <person name="Lapidus A."/>
            <person name="Lucas S."/>
            <person name="Deshpande S."/>
            <person name="Pagani I."/>
            <person name="Tapia R."/>
            <person name="Cheng J.F."/>
            <person name="Goodwin L.A."/>
            <person name="Pitluck S."/>
            <person name="Liolios K."/>
            <person name="Ivanova N."/>
            <person name="Mavromatis K."/>
            <person name="Mikhailova N."/>
            <person name="Pati A."/>
            <person name="Chen A."/>
            <person name="Palaniappan K."/>
            <person name="Land M."/>
            <person name="Pan C."/>
            <person name="Brambilla E.M."/>
            <person name="Rohde M."/>
            <person name="Tindall B.J."/>
            <person name="Sikorski J."/>
            <person name="Goker M."/>
            <person name="Detter J.C."/>
            <person name="Bristow J."/>
            <person name="Eisen J.A."/>
            <person name="Markowitz V."/>
            <person name="Hugenholtz P."/>
            <person name="Kyrpides N.C."/>
            <person name="Klenk H.P."/>
            <person name="Woyke T."/>
        </authorList>
    </citation>
    <scope>NUCLEOTIDE SEQUENCE [LARGE SCALE GENOMIC DNA]</scope>
    <source>
        <strain evidence="4">DSM 14884 / JCM 11576 / T1</strain>
    </source>
</reference>
<evidence type="ECO:0000256" key="1">
    <source>
        <dbReference type="ARBA" id="ARBA00006420"/>
    </source>
</evidence>
<dbReference type="HOGENOM" id="CLU_079283_4_0_0"/>